<evidence type="ECO:0000313" key="2">
    <source>
        <dbReference type="Proteomes" id="UP000325081"/>
    </source>
</evidence>
<gene>
    <name evidence="1" type="ORF">STAS_12657</name>
</gene>
<organism evidence="1 2">
    <name type="scientific">Striga asiatica</name>
    <name type="common">Asiatic witchweed</name>
    <name type="synonym">Buchnera asiatica</name>
    <dbReference type="NCBI Taxonomy" id="4170"/>
    <lineage>
        <taxon>Eukaryota</taxon>
        <taxon>Viridiplantae</taxon>
        <taxon>Streptophyta</taxon>
        <taxon>Embryophyta</taxon>
        <taxon>Tracheophyta</taxon>
        <taxon>Spermatophyta</taxon>
        <taxon>Magnoliopsida</taxon>
        <taxon>eudicotyledons</taxon>
        <taxon>Gunneridae</taxon>
        <taxon>Pentapetalae</taxon>
        <taxon>asterids</taxon>
        <taxon>lamiids</taxon>
        <taxon>Lamiales</taxon>
        <taxon>Orobanchaceae</taxon>
        <taxon>Buchnereae</taxon>
        <taxon>Striga</taxon>
    </lineage>
</organism>
<accession>A0A5A7PUA5</accession>
<evidence type="ECO:0000313" key="1">
    <source>
        <dbReference type="EMBL" id="GER36324.1"/>
    </source>
</evidence>
<keyword evidence="2" id="KW-1185">Reference proteome</keyword>
<sequence length="137" mass="15887">MTVVWPKKVQASRMFFENMPTAEARLLRSKYPNQIPTPIKLKSRISQYTLCQKKRNTNTGRKRLLGHRSALVSAWLIAEKGSPLCMQSNAFRGRRKLQEKSRIFTSEIEGEIRREILGLTEDFKGEGLATKKSRWTF</sequence>
<comment type="caution">
    <text evidence="1">The sequence shown here is derived from an EMBL/GenBank/DDBJ whole genome shotgun (WGS) entry which is preliminary data.</text>
</comment>
<dbReference type="EMBL" id="BKCP01005139">
    <property type="protein sequence ID" value="GER36324.1"/>
    <property type="molecule type" value="Genomic_DNA"/>
</dbReference>
<protein>
    <submittedName>
        <fullName evidence="1">Phytochrome interacting factor 3-like 2</fullName>
    </submittedName>
</protein>
<name>A0A5A7PUA5_STRAF</name>
<reference evidence="2" key="1">
    <citation type="journal article" date="2019" name="Curr. Biol.">
        <title>Genome Sequence of Striga asiatica Provides Insight into the Evolution of Plant Parasitism.</title>
        <authorList>
            <person name="Yoshida S."/>
            <person name="Kim S."/>
            <person name="Wafula E.K."/>
            <person name="Tanskanen J."/>
            <person name="Kim Y.M."/>
            <person name="Honaas L."/>
            <person name="Yang Z."/>
            <person name="Spallek T."/>
            <person name="Conn C.E."/>
            <person name="Ichihashi Y."/>
            <person name="Cheong K."/>
            <person name="Cui S."/>
            <person name="Der J.P."/>
            <person name="Gundlach H."/>
            <person name="Jiao Y."/>
            <person name="Hori C."/>
            <person name="Ishida J.K."/>
            <person name="Kasahara H."/>
            <person name="Kiba T."/>
            <person name="Kim M.S."/>
            <person name="Koo N."/>
            <person name="Laohavisit A."/>
            <person name="Lee Y.H."/>
            <person name="Lumba S."/>
            <person name="McCourt P."/>
            <person name="Mortimer J.C."/>
            <person name="Mutuku J.M."/>
            <person name="Nomura T."/>
            <person name="Sasaki-Sekimoto Y."/>
            <person name="Seto Y."/>
            <person name="Wang Y."/>
            <person name="Wakatake T."/>
            <person name="Sakakibara H."/>
            <person name="Demura T."/>
            <person name="Yamaguchi S."/>
            <person name="Yoneyama K."/>
            <person name="Manabe R.I."/>
            <person name="Nelson D.C."/>
            <person name="Schulman A.H."/>
            <person name="Timko M.P."/>
            <person name="dePamphilis C.W."/>
            <person name="Choi D."/>
            <person name="Shirasu K."/>
        </authorList>
    </citation>
    <scope>NUCLEOTIDE SEQUENCE [LARGE SCALE GENOMIC DNA]</scope>
    <source>
        <strain evidence="2">cv. UVA1</strain>
    </source>
</reference>
<dbReference type="Proteomes" id="UP000325081">
    <property type="component" value="Unassembled WGS sequence"/>
</dbReference>
<proteinExistence type="predicted"/>
<dbReference type="AlphaFoldDB" id="A0A5A7PUA5"/>